<evidence type="ECO:0000313" key="3">
    <source>
        <dbReference type="Proteomes" id="UP000828390"/>
    </source>
</evidence>
<name>A0A9D4FGT9_DREPO</name>
<evidence type="ECO:0000259" key="1">
    <source>
        <dbReference type="PROSITE" id="PS50041"/>
    </source>
</evidence>
<keyword evidence="3" id="KW-1185">Reference proteome</keyword>
<dbReference type="SUPFAM" id="SSF56436">
    <property type="entry name" value="C-type lectin-like"/>
    <property type="match status" value="1"/>
</dbReference>
<organism evidence="2 3">
    <name type="scientific">Dreissena polymorpha</name>
    <name type="common">Zebra mussel</name>
    <name type="synonym">Mytilus polymorpha</name>
    <dbReference type="NCBI Taxonomy" id="45954"/>
    <lineage>
        <taxon>Eukaryota</taxon>
        <taxon>Metazoa</taxon>
        <taxon>Spiralia</taxon>
        <taxon>Lophotrochozoa</taxon>
        <taxon>Mollusca</taxon>
        <taxon>Bivalvia</taxon>
        <taxon>Autobranchia</taxon>
        <taxon>Heteroconchia</taxon>
        <taxon>Euheterodonta</taxon>
        <taxon>Imparidentia</taxon>
        <taxon>Neoheterodontei</taxon>
        <taxon>Myida</taxon>
        <taxon>Dreissenoidea</taxon>
        <taxon>Dreissenidae</taxon>
        <taxon>Dreissena</taxon>
    </lineage>
</organism>
<dbReference type="AlphaFoldDB" id="A0A9D4FGT9"/>
<evidence type="ECO:0000313" key="2">
    <source>
        <dbReference type="EMBL" id="KAH3795557.1"/>
    </source>
</evidence>
<dbReference type="Proteomes" id="UP000828390">
    <property type="component" value="Unassembled WGS sequence"/>
</dbReference>
<dbReference type="Gene3D" id="3.10.100.10">
    <property type="entry name" value="Mannose-Binding Protein A, subunit A"/>
    <property type="match status" value="1"/>
</dbReference>
<gene>
    <name evidence="2" type="ORF">DPMN_149111</name>
</gene>
<dbReference type="InterPro" id="IPR016187">
    <property type="entry name" value="CTDL_fold"/>
</dbReference>
<reference evidence="2" key="1">
    <citation type="journal article" date="2019" name="bioRxiv">
        <title>The Genome of the Zebra Mussel, Dreissena polymorpha: A Resource for Invasive Species Research.</title>
        <authorList>
            <person name="McCartney M.A."/>
            <person name="Auch B."/>
            <person name="Kono T."/>
            <person name="Mallez S."/>
            <person name="Zhang Y."/>
            <person name="Obille A."/>
            <person name="Becker A."/>
            <person name="Abrahante J.E."/>
            <person name="Garbe J."/>
            <person name="Badalamenti J.P."/>
            <person name="Herman A."/>
            <person name="Mangelson H."/>
            <person name="Liachko I."/>
            <person name="Sullivan S."/>
            <person name="Sone E.D."/>
            <person name="Koren S."/>
            <person name="Silverstein K.A.T."/>
            <person name="Beckman K.B."/>
            <person name="Gohl D.M."/>
        </authorList>
    </citation>
    <scope>NUCLEOTIDE SEQUENCE</scope>
    <source>
        <strain evidence="2">Duluth1</strain>
        <tissue evidence="2">Whole animal</tissue>
    </source>
</reference>
<dbReference type="CDD" id="cd00037">
    <property type="entry name" value="CLECT"/>
    <property type="match status" value="1"/>
</dbReference>
<protein>
    <recommendedName>
        <fullName evidence="1">C-type lectin domain-containing protein</fullName>
    </recommendedName>
</protein>
<sequence length="79" mass="8830">MADSEAWMAESQAWIGIQFKDGSWISSNDGRLAAYVNWALDEPNGGTGEPCAITWGGFQWRWADFLCTHEARAVCEIDM</sequence>
<accession>A0A9D4FGT9</accession>
<dbReference type="InterPro" id="IPR001304">
    <property type="entry name" value="C-type_lectin-like"/>
</dbReference>
<feature type="domain" description="C-type lectin" evidence="1">
    <location>
        <begin position="14"/>
        <end position="76"/>
    </location>
</feature>
<dbReference type="Pfam" id="PF00059">
    <property type="entry name" value="Lectin_C"/>
    <property type="match status" value="1"/>
</dbReference>
<proteinExistence type="predicted"/>
<comment type="caution">
    <text evidence="2">The sequence shown here is derived from an EMBL/GenBank/DDBJ whole genome shotgun (WGS) entry which is preliminary data.</text>
</comment>
<dbReference type="PROSITE" id="PS50041">
    <property type="entry name" value="C_TYPE_LECTIN_2"/>
    <property type="match status" value="1"/>
</dbReference>
<reference evidence="2" key="2">
    <citation type="submission" date="2020-11" db="EMBL/GenBank/DDBJ databases">
        <authorList>
            <person name="McCartney M.A."/>
            <person name="Auch B."/>
            <person name="Kono T."/>
            <person name="Mallez S."/>
            <person name="Becker A."/>
            <person name="Gohl D.M."/>
            <person name="Silverstein K.A.T."/>
            <person name="Koren S."/>
            <person name="Bechman K.B."/>
            <person name="Herman A."/>
            <person name="Abrahante J.E."/>
            <person name="Garbe J."/>
        </authorList>
    </citation>
    <scope>NUCLEOTIDE SEQUENCE</scope>
    <source>
        <strain evidence="2">Duluth1</strain>
        <tissue evidence="2">Whole animal</tissue>
    </source>
</reference>
<dbReference type="InterPro" id="IPR016186">
    <property type="entry name" value="C-type_lectin-like/link_sf"/>
</dbReference>
<dbReference type="EMBL" id="JAIWYP010000007">
    <property type="protein sequence ID" value="KAH3795557.1"/>
    <property type="molecule type" value="Genomic_DNA"/>
</dbReference>